<dbReference type="SUPFAM" id="SSF141371">
    <property type="entry name" value="PilZ domain-like"/>
    <property type="match status" value="1"/>
</dbReference>
<keyword evidence="8" id="KW-0135">Cellulose biosynthesis</keyword>
<evidence type="ECO:0000256" key="11">
    <source>
        <dbReference type="ARBA" id="ARBA00048682"/>
    </source>
</evidence>
<evidence type="ECO:0000256" key="7">
    <source>
        <dbReference type="ARBA" id="ARBA00022692"/>
    </source>
</evidence>
<evidence type="ECO:0000313" key="16">
    <source>
        <dbReference type="Proteomes" id="UP000581688"/>
    </source>
</evidence>
<keyword evidence="16" id="KW-1185">Reference proteome</keyword>
<dbReference type="Gene3D" id="2.40.10.220">
    <property type="entry name" value="predicted glycosyltransferase like domains"/>
    <property type="match status" value="1"/>
</dbReference>
<protein>
    <recommendedName>
        <fullName evidence="2">cellulose synthase (UDP-forming)</fullName>
        <ecNumber evidence="2">2.4.1.12</ecNumber>
    </recommendedName>
</protein>
<reference evidence="15 16" key="1">
    <citation type="submission" date="2020-08" db="EMBL/GenBank/DDBJ databases">
        <title>Genomic Encyclopedia of Type Strains, Phase IV (KMG-IV): sequencing the most valuable type-strain genomes for metagenomic binning, comparative biology and taxonomic classification.</title>
        <authorList>
            <person name="Goeker M."/>
        </authorList>
    </citation>
    <scope>NUCLEOTIDE SEQUENCE [LARGE SCALE GENOMIC DNA]</scope>
    <source>
        <strain evidence="15 16">DSM 19612</strain>
    </source>
</reference>
<evidence type="ECO:0000256" key="1">
    <source>
        <dbReference type="ARBA" id="ARBA00004429"/>
    </source>
</evidence>
<evidence type="ECO:0000256" key="4">
    <source>
        <dbReference type="ARBA" id="ARBA00022519"/>
    </source>
</evidence>
<dbReference type="AlphaFoldDB" id="A0A841Q6U3"/>
<dbReference type="InterPro" id="IPR001173">
    <property type="entry name" value="Glyco_trans_2-like"/>
</dbReference>
<evidence type="ECO:0000259" key="13">
    <source>
        <dbReference type="Pfam" id="PF07238"/>
    </source>
</evidence>
<feature type="transmembrane region" description="Helical" evidence="12">
    <location>
        <begin position="497"/>
        <end position="522"/>
    </location>
</feature>
<dbReference type="PANTHER" id="PTHR43867">
    <property type="entry name" value="CELLULOSE SYNTHASE CATALYTIC SUBUNIT A [UDP-FORMING]"/>
    <property type="match status" value="1"/>
</dbReference>
<feature type="transmembrane region" description="Helical" evidence="12">
    <location>
        <begin position="471"/>
        <end position="491"/>
    </location>
</feature>
<evidence type="ECO:0000256" key="5">
    <source>
        <dbReference type="ARBA" id="ARBA00022676"/>
    </source>
</evidence>
<feature type="transmembrane region" description="Helical" evidence="12">
    <location>
        <begin position="66"/>
        <end position="89"/>
    </location>
</feature>
<keyword evidence="9 12" id="KW-1133">Transmembrane helix</keyword>
<comment type="caution">
    <text evidence="15">The sequence shown here is derived from an EMBL/GenBank/DDBJ whole genome shotgun (WGS) entry which is preliminary data.</text>
</comment>
<gene>
    <name evidence="15" type="ORF">HNQ94_002524</name>
</gene>
<dbReference type="GO" id="GO:0005886">
    <property type="term" value="C:plasma membrane"/>
    <property type="evidence" value="ECO:0007669"/>
    <property type="project" value="UniProtKB-SubCell"/>
</dbReference>
<dbReference type="EMBL" id="JACHGH010000007">
    <property type="protein sequence ID" value="MBB6454073.1"/>
    <property type="molecule type" value="Genomic_DNA"/>
</dbReference>
<evidence type="ECO:0000256" key="9">
    <source>
        <dbReference type="ARBA" id="ARBA00022989"/>
    </source>
</evidence>
<evidence type="ECO:0000256" key="8">
    <source>
        <dbReference type="ARBA" id="ARBA00022916"/>
    </source>
</evidence>
<dbReference type="InterPro" id="IPR029044">
    <property type="entry name" value="Nucleotide-diphossugar_trans"/>
</dbReference>
<evidence type="ECO:0000256" key="3">
    <source>
        <dbReference type="ARBA" id="ARBA00022475"/>
    </source>
</evidence>
<evidence type="ECO:0000259" key="14">
    <source>
        <dbReference type="Pfam" id="PF13632"/>
    </source>
</evidence>
<evidence type="ECO:0000313" key="15">
    <source>
        <dbReference type="EMBL" id="MBB6454073.1"/>
    </source>
</evidence>
<keyword evidence="5 15" id="KW-0328">Glycosyltransferase</keyword>
<dbReference type="Gene3D" id="3.90.550.10">
    <property type="entry name" value="Spore Coat Polysaccharide Biosynthesis Protein SpsA, Chain A"/>
    <property type="match status" value="1"/>
</dbReference>
<feature type="domain" description="Glycosyltransferase 2-like" evidence="14">
    <location>
        <begin position="188"/>
        <end position="396"/>
    </location>
</feature>
<feature type="domain" description="PilZ" evidence="13">
    <location>
        <begin position="528"/>
        <end position="623"/>
    </location>
</feature>
<keyword evidence="10 12" id="KW-0472">Membrane</keyword>
<dbReference type="PRINTS" id="PR01439">
    <property type="entry name" value="CELLSNTHASEA"/>
</dbReference>
<evidence type="ECO:0000256" key="2">
    <source>
        <dbReference type="ARBA" id="ARBA00012539"/>
    </source>
</evidence>
<organism evidence="15 16">
    <name type="scientific">Salirhabdus euzebyi</name>
    <dbReference type="NCBI Taxonomy" id="394506"/>
    <lineage>
        <taxon>Bacteria</taxon>
        <taxon>Bacillati</taxon>
        <taxon>Bacillota</taxon>
        <taxon>Bacilli</taxon>
        <taxon>Bacillales</taxon>
        <taxon>Bacillaceae</taxon>
        <taxon>Salirhabdus</taxon>
    </lineage>
</organism>
<dbReference type="PANTHER" id="PTHR43867:SF2">
    <property type="entry name" value="CELLULOSE SYNTHASE CATALYTIC SUBUNIT A [UDP-FORMING]"/>
    <property type="match status" value="1"/>
</dbReference>
<dbReference type="Pfam" id="PF07238">
    <property type="entry name" value="PilZ"/>
    <property type="match status" value="1"/>
</dbReference>
<dbReference type="Proteomes" id="UP000581688">
    <property type="component" value="Unassembled WGS sequence"/>
</dbReference>
<dbReference type="EC" id="2.4.1.12" evidence="2"/>
<evidence type="ECO:0000256" key="12">
    <source>
        <dbReference type="SAM" id="Phobius"/>
    </source>
</evidence>
<keyword evidence="4" id="KW-0997">Cell inner membrane</keyword>
<dbReference type="GO" id="GO:0035438">
    <property type="term" value="F:cyclic-di-GMP binding"/>
    <property type="evidence" value="ECO:0007669"/>
    <property type="project" value="InterPro"/>
</dbReference>
<evidence type="ECO:0000256" key="10">
    <source>
        <dbReference type="ARBA" id="ARBA00023136"/>
    </source>
</evidence>
<keyword evidence="3" id="KW-1003">Cell membrane</keyword>
<dbReference type="InterPro" id="IPR050321">
    <property type="entry name" value="Glycosyltr_2/OpgH_subfam"/>
</dbReference>
<feature type="transmembrane region" description="Helical" evidence="12">
    <location>
        <begin position="391"/>
        <end position="412"/>
    </location>
</feature>
<evidence type="ECO:0000256" key="6">
    <source>
        <dbReference type="ARBA" id="ARBA00022679"/>
    </source>
</evidence>
<dbReference type="InterPro" id="IPR003919">
    <property type="entry name" value="Cell_synth_A"/>
</dbReference>
<dbReference type="SUPFAM" id="SSF53448">
    <property type="entry name" value="Nucleotide-diphospho-sugar transferases"/>
    <property type="match status" value="1"/>
</dbReference>
<keyword evidence="6 15" id="KW-0808">Transferase</keyword>
<dbReference type="InterPro" id="IPR009875">
    <property type="entry name" value="PilZ_domain"/>
</dbReference>
<name>A0A841Q6U3_9BACI</name>
<dbReference type="RefSeq" id="WP_174496823.1">
    <property type="nucleotide sequence ID" value="NZ_CADDWK010000009.1"/>
</dbReference>
<feature type="transmembrane region" description="Helical" evidence="12">
    <location>
        <begin position="35"/>
        <end position="54"/>
    </location>
</feature>
<dbReference type="Pfam" id="PF13632">
    <property type="entry name" value="Glyco_trans_2_3"/>
    <property type="match status" value="1"/>
</dbReference>
<dbReference type="GO" id="GO:0006011">
    <property type="term" value="P:UDP-alpha-D-glucose metabolic process"/>
    <property type="evidence" value="ECO:0007669"/>
    <property type="project" value="InterPro"/>
</dbReference>
<dbReference type="CDD" id="cd06421">
    <property type="entry name" value="CESA_CelA_like"/>
    <property type="match status" value="1"/>
</dbReference>
<accession>A0A841Q6U3</accession>
<dbReference type="GO" id="GO:0030244">
    <property type="term" value="P:cellulose biosynthetic process"/>
    <property type="evidence" value="ECO:0007669"/>
    <property type="project" value="UniProtKB-KW"/>
</dbReference>
<proteinExistence type="predicted"/>
<comment type="subcellular location">
    <subcellularLocation>
        <location evidence="1">Cell inner membrane</location>
        <topology evidence="1">Multi-pass membrane protein</topology>
    </subcellularLocation>
</comment>
<comment type="catalytic activity">
    <reaction evidence="11">
        <text>[(1-&gt;4)-beta-D-glucosyl](n) + UDP-alpha-D-glucose = [(1-&gt;4)-beta-D-glucosyl](n+1) + UDP + H(+)</text>
        <dbReference type="Rhea" id="RHEA:19929"/>
        <dbReference type="Rhea" id="RHEA-COMP:10033"/>
        <dbReference type="Rhea" id="RHEA-COMP:10034"/>
        <dbReference type="ChEBI" id="CHEBI:15378"/>
        <dbReference type="ChEBI" id="CHEBI:18246"/>
        <dbReference type="ChEBI" id="CHEBI:58223"/>
        <dbReference type="ChEBI" id="CHEBI:58885"/>
        <dbReference type="EC" id="2.4.1.12"/>
    </reaction>
</comment>
<keyword evidence="7 12" id="KW-0812">Transmembrane</keyword>
<dbReference type="GO" id="GO:0016760">
    <property type="term" value="F:cellulose synthase (UDP-forming) activity"/>
    <property type="evidence" value="ECO:0007669"/>
    <property type="project" value="UniProtKB-EC"/>
</dbReference>
<feature type="transmembrane region" description="Helical" evidence="12">
    <location>
        <begin position="6"/>
        <end position="23"/>
    </location>
</feature>
<feature type="transmembrane region" description="Helical" evidence="12">
    <location>
        <begin position="360"/>
        <end position="385"/>
    </location>
</feature>
<sequence length="659" mass="76826">MLSIHIWDYIFPIVVILLAYFLYFTSRYSDKAKQLLYGLVLIITFIYLIWRTFFTIPTTSGFGFSFGLLLLITEWIGYFQMFVFYLLVWKPFKRRHIPMKEHEKLPTVDVFIATYNEPAKILKKTVAACSYLKYPKDLLHVYICDDGNREEIKKLAEEFAIGYIARADNSHAKAGNLNYALRCTKGEIIVTLDADMIPKSIFLERTIGQFVNPKVSFVQAPQVFYNPDPFQYNLFSETNIPNEQDFFMRHLEQGKDRYDAVMYVGSNALFRRESLKTIGGFATGVITEDMATGMLLQSKNYQSVFVNEALAVGLSTESWSDLLKQRDRWCRGNIQCARKWNPLTYHGLSFMQKILYFDGIVYWFFGVYKMIYILAPILFLVFGVYVLEATLTSILIFWLPSYVTSVLAFSIASRKQRNFMWSHVYETAMAPYMAFSALSELFLKKKFNFHVTRKGVLEGSRIFRWQLALPHFLLMILTIVGIIKFGFAFYSNNDILLSLYVINLFWAFYNLIAIVASILIAFDRPRYRESERSNIHDQCFCTINDVPNIPCTIMDISETGARIELRNFNGSIELGSSLDLCVKEIQDLKAKIVWLNKNNQLKLGVRFTDLTTTQYTQLVKIIYDKLEAPYNEEKTIRSLITYSMFNFFRHTKKTPKRYK</sequence>